<sequence length="178" mass="20734">MNDRRWMLPDKHVMSVKTLSDLFYIIPIVSLLVQDKDNVLPLVLFLGCTFAVRLPTRTITFILFFNISLCFLTAFTLLWSSLYLFLPRAHLVSFSFSHREHKPRMEQSHGHRVEKQGNCLLEIMKNLTRTIKRQKRHICGWCTTNETEMTEIEDVLVFPNGQEGPSGCTAQREVAKRH</sequence>
<evidence type="ECO:0000313" key="3">
    <source>
        <dbReference type="Proteomes" id="UP001451303"/>
    </source>
</evidence>
<name>A0ABR3DCL1_NEUIN</name>
<evidence type="ECO:0000313" key="2">
    <source>
        <dbReference type="EMBL" id="KAL0470008.1"/>
    </source>
</evidence>
<protein>
    <submittedName>
        <fullName evidence="2">Uncharacterized protein</fullName>
    </submittedName>
</protein>
<organism evidence="2 3">
    <name type="scientific">Neurospora intermedia</name>
    <dbReference type="NCBI Taxonomy" id="5142"/>
    <lineage>
        <taxon>Eukaryota</taxon>
        <taxon>Fungi</taxon>
        <taxon>Dikarya</taxon>
        <taxon>Ascomycota</taxon>
        <taxon>Pezizomycotina</taxon>
        <taxon>Sordariomycetes</taxon>
        <taxon>Sordariomycetidae</taxon>
        <taxon>Sordariales</taxon>
        <taxon>Sordariaceae</taxon>
        <taxon>Neurospora</taxon>
    </lineage>
</organism>
<evidence type="ECO:0000256" key="1">
    <source>
        <dbReference type="SAM" id="Phobius"/>
    </source>
</evidence>
<keyword evidence="3" id="KW-1185">Reference proteome</keyword>
<proteinExistence type="predicted"/>
<feature type="transmembrane region" description="Helical" evidence="1">
    <location>
        <begin position="63"/>
        <end position="86"/>
    </location>
</feature>
<reference evidence="2 3" key="1">
    <citation type="submission" date="2023-09" db="EMBL/GenBank/DDBJ databases">
        <title>Multi-omics analysis of a traditional fermented food reveals byproduct-associated fungal strains for waste-to-food upcycling.</title>
        <authorList>
            <consortium name="Lawrence Berkeley National Laboratory"/>
            <person name="Rekdal V.M."/>
            <person name="Villalobos-Escobedo J.M."/>
            <person name="Rodriguez-Valeron N."/>
            <person name="Garcia M.O."/>
            <person name="Vasquez D.P."/>
            <person name="Damayanti I."/>
            <person name="Sorensen P.M."/>
            <person name="Baidoo E.E."/>
            <person name="De Carvalho A.C."/>
            <person name="Riley R."/>
            <person name="Lipzen A."/>
            <person name="He G."/>
            <person name="Yan M."/>
            <person name="Haridas S."/>
            <person name="Daum C."/>
            <person name="Yoshinaga Y."/>
            <person name="Ng V."/>
            <person name="Grigoriev I.V."/>
            <person name="Munk R."/>
            <person name="Nuraida L."/>
            <person name="Wijaya C.H."/>
            <person name="Morales P.-C."/>
            <person name="Keasling J.D."/>
        </authorList>
    </citation>
    <scope>NUCLEOTIDE SEQUENCE [LARGE SCALE GENOMIC DNA]</scope>
    <source>
        <strain evidence="2 3">FGSC 2613</strain>
    </source>
</reference>
<comment type="caution">
    <text evidence="2">The sequence shown here is derived from an EMBL/GenBank/DDBJ whole genome shotgun (WGS) entry which is preliminary data.</text>
</comment>
<keyword evidence="1" id="KW-0472">Membrane</keyword>
<accession>A0ABR3DCL1</accession>
<keyword evidence="1" id="KW-1133">Transmembrane helix</keyword>
<keyword evidence="1" id="KW-0812">Transmembrane</keyword>
<dbReference type="EMBL" id="JAVLET010000005">
    <property type="protein sequence ID" value="KAL0470008.1"/>
    <property type="molecule type" value="Genomic_DNA"/>
</dbReference>
<dbReference type="Proteomes" id="UP001451303">
    <property type="component" value="Unassembled WGS sequence"/>
</dbReference>
<gene>
    <name evidence="2" type="ORF">QR685DRAFT_307197</name>
</gene>